<evidence type="ECO:0000256" key="1">
    <source>
        <dbReference type="SAM" id="MobiDB-lite"/>
    </source>
</evidence>
<dbReference type="EMBL" id="JAPFFF010000004">
    <property type="protein sequence ID" value="KAK8890806.1"/>
    <property type="molecule type" value="Genomic_DNA"/>
</dbReference>
<sequence length="155" mass="18375">MSRGSRESSRPPSNYTSRRYQDQRDTRDYEDKREKIDRMYDDKIYDRSDRLPPQSMLSQAQPSYSSGRYDVRRTQSSSFIERFPRQSKKYISESQPDRDLPRRSPDSQGKRDRSPSDYVTETEKIADIIKKEYQVNPPIQLNLAPPALLDTKTWD</sequence>
<evidence type="ECO:0000313" key="3">
    <source>
        <dbReference type="Proteomes" id="UP001470230"/>
    </source>
</evidence>
<proteinExistence type="predicted"/>
<keyword evidence="3" id="KW-1185">Reference proteome</keyword>
<evidence type="ECO:0000313" key="2">
    <source>
        <dbReference type="EMBL" id="KAK8890806.1"/>
    </source>
</evidence>
<feature type="compositionally biased region" description="Polar residues" evidence="1">
    <location>
        <begin position="55"/>
        <end position="66"/>
    </location>
</feature>
<reference evidence="2 3" key="1">
    <citation type="submission" date="2024-04" db="EMBL/GenBank/DDBJ databases">
        <title>Tritrichomonas musculus Genome.</title>
        <authorList>
            <person name="Alves-Ferreira E."/>
            <person name="Grigg M."/>
            <person name="Lorenzi H."/>
            <person name="Galac M."/>
        </authorList>
    </citation>
    <scope>NUCLEOTIDE SEQUENCE [LARGE SCALE GENOMIC DNA]</scope>
    <source>
        <strain evidence="2 3">EAF2021</strain>
    </source>
</reference>
<accession>A0ABR2KIY1</accession>
<feature type="region of interest" description="Disordered" evidence="1">
    <location>
        <begin position="1"/>
        <end position="121"/>
    </location>
</feature>
<dbReference type="Proteomes" id="UP001470230">
    <property type="component" value="Unassembled WGS sequence"/>
</dbReference>
<feature type="compositionally biased region" description="Basic and acidic residues" evidence="1">
    <location>
        <begin position="19"/>
        <end position="50"/>
    </location>
</feature>
<organism evidence="2 3">
    <name type="scientific">Tritrichomonas musculus</name>
    <dbReference type="NCBI Taxonomy" id="1915356"/>
    <lineage>
        <taxon>Eukaryota</taxon>
        <taxon>Metamonada</taxon>
        <taxon>Parabasalia</taxon>
        <taxon>Tritrichomonadida</taxon>
        <taxon>Tritrichomonadidae</taxon>
        <taxon>Tritrichomonas</taxon>
    </lineage>
</organism>
<feature type="compositionally biased region" description="Basic and acidic residues" evidence="1">
    <location>
        <begin position="95"/>
        <end position="121"/>
    </location>
</feature>
<name>A0ABR2KIY1_9EUKA</name>
<gene>
    <name evidence="2" type="ORF">M9Y10_028005</name>
</gene>
<comment type="caution">
    <text evidence="2">The sequence shown here is derived from an EMBL/GenBank/DDBJ whole genome shotgun (WGS) entry which is preliminary data.</text>
</comment>
<protein>
    <submittedName>
        <fullName evidence="2">Uncharacterized protein</fullName>
    </submittedName>
</protein>